<sequence length="545" mass="60771">MSTSSVQTTELATGVFISIIVAAGLAIVILIFAYRYFFRLSSDYTALSDGTRYNSSHVPREFLNDEESLVHLSEEYDFTLLSAEEQVAYLKAEEFTKNSPPNFHHAKGSSYTPVDDLAIRDRGLNAFEFEQDSDFLQPRYIVEDRTEINFTNNDTPYSCATSVLNYSLPVKNRSIADTVYFETKVFEFNPQNDSHFAIGLVTKPYPSTFRLPGYNGFSLSYESTGNLKINKPLPTPLQQHQGDNSVYNALVLPPLQQSDVVGFGYVIPTGTLFVTHNGKKLMDIMKGCYVDLYPAIGCFQTNAKFQVNFGELGFVWIEANVRKYGFISSSDYKKIKGDRGLAALPEYVTTNGGDKILDKGEELPPRYPEEELDFFGRSTSSMAPGTSSQLQRSNDSEKGGNDEVSIEEEPKPENDHTSSTIVTHEPEEVMDLRERIYEQSSAPTVVEETTPLISSDPSPMYESEDKEISLDGETSNNDPSTDEPSFNSDPSRETTPATNQMTNNSDSNVAISNPSATTPQPNNSNKKKNNKKKKNKNGKKKGKRK</sequence>
<dbReference type="InterPro" id="IPR043136">
    <property type="entry name" value="B30.2/SPRY_sf"/>
</dbReference>
<dbReference type="SUPFAM" id="SSF49899">
    <property type="entry name" value="Concanavalin A-like lectins/glucanases"/>
    <property type="match status" value="1"/>
</dbReference>
<organism evidence="4 5">
    <name type="scientific">[Candida] anglica</name>
    <dbReference type="NCBI Taxonomy" id="148631"/>
    <lineage>
        <taxon>Eukaryota</taxon>
        <taxon>Fungi</taxon>
        <taxon>Dikarya</taxon>
        <taxon>Ascomycota</taxon>
        <taxon>Saccharomycotina</taxon>
        <taxon>Pichiomycetes</taxon>
        <taxon>Debaryomycetaceae</taxon>
        <taxon>Kurtzmaniella</taxon>
    </lineage>
</organism>
<evidence type="ECO:0000256" key="2">
    <source>
        <dbReference type="SAM" id="Phobius"/>
    </source>
</evidence>
<keyword evidence="2" id="KW-0812">Transmembrane</keyword>
<name>A0ABP0E677_9ASCO</name>
<reference evidence="4 5" key="1">
    <citation type="submission" date="2024-01" db="EMBL/GenBank/DDBJ databases">
        <authorList>
            <consortium name="Genoscope - CEA"/>
            <person name="William W."/>
        </authorList>
    </citation>
    <scope>NUCLEOTIDE SEQUENCE [LARGE SCALE GENOMIC DNA]</scope>
    <source>
        <strain evidence="4 5">29B2s-10</strain>
    </source>
</reference>
<dbReference type="Gene3D" id="2.60.120.920">
    <property type="match status" value="1"/>
</dbReference>
<feature type="compositionally biased region" description="Basic residues" evidence="1">
    <location>
        <begin position="525"/>
        <end position="545"/>
    </location>
</feature>
<protein>
    <submittedName>
        <fullName evidence="4">Protein Ssh4p</fullName>
    </submittedName>
</protein>
<keyword evidence="5" id="KW-1185">Reference proteome</keyword>
<gene>
    <name evidence="4" type="primary">SSH4</name>
    <name evidence="4" type="ORF">CAAN4_A08900</name>
</gene>
<dbReference type="InterPro" id="IPR013320">
    <property type="entry name" value="ConA-like_dom_sf"/>
</dbReference>
<dbReference type="PROSITE" id="PS50188">
    <property type="entry name" value="B302_SPRY"/>
    <property type="match status" value="1"/>
</dbReference>
<dbReference type="SMART" id="SM00449">
    <property type="entry name" value="SPRY"/>
    <property type="match status" value="1"/>
</dbReference>
<accession>A0ABP0E677</accession>
<feature type="transmembrane region" description="Helical" evidence="2">
    <location>
        <begin position="12"/>
        <end position="34"/>
    </location>
</feature>
<keyword evidence="2" id="KW-0472">Membrane</keyword>
<dbReference type="Proteomes" id="UP001497600">
    <property type="component" value="Chromosome A"/>
</dbReference>
<dbReference type="Pfam" id="PF00622">
    <property type="entry name" value="SPRY"/>
    <property type="match status" value="1"/>
</dbReference>
<evidence type="ECO:0000259" key="3">
    <source>
        <dbReference type="PROSITE" id="PS50188"/>
    </source>
</evidence>
<feature type="region of interest" description="Disordered" evidence="1">
    <location>
        <begin position="376"/>
        <end position="545"/>
    </location>
</feature>
<evidence type="ECO:0000256" key="1">
    <source>
        <dbReference type="SAM" id="MobiDB-lite"/>
    </source>
</evidence>
<proteinExistence type="predicted"/>
<evidence type="ECO:0000313" key="4">
    <source>
        <dbReference type="EMBL" id="CAK7893750.1"/>
    </source>
</evidence>
<feature type="compositionally biased region" description="Polar residues" evidence="1">
    <location>
        <begin position="472"/>
        <end position="521"/>
    </location>
</feature>
<dbReference type="InterPro" id="IPR001870">
    <property type="entry name" value="B30.2/SPRY"/>
</dbReference>
<keyword evidence="2" id="KW-1133">Transmembrane helix</keyword>
<evidence type="ECO:0000313" key="5">
    <source>
        <dbReference type="Proteomes" id="UP001497600"/>
    </source>
</evidence>
<feature type="domain" description="B30.2/SPRY" evidence="3">
    <location>
        <begin position="109"/>
        <end position="314"/>
    </location>
</feature>
<dbReference type="EMBL" id="OZ004253">
    <property type="protein sequence ID" value="CAK7893750.1"/>
    <property type="molecule type" value="Genomic_DNA"/>
</dbReference>
<feature type="compositionally biased region" description="Basic and acidic residues" evidence="1">
    <location>
        <begin position="424"/>
        <end position="437"/>
    </location>
</feature>
<feature type="compositionally biased region" description="Polar residues" evidence="1">
    <location>
        <begin position="377"/>
        <end position="393"/>
    </location>
</feature>
<dbReference type="InterPro" id="IPR003877">
    <property type="entry name" value="SPRY_dom"/>
</dbReference>